<sequence>MVIGLQELMKVKDQKEDHKIKSSWIIVFFALFILMGCKQNTDHTKSETSTSTTMEGQDLPTIDEVQKAVTAFNKVMVNPTAELMETLCSEELTYGHSSGLIQNKDAFIDDLVNGPFDFLSLEAADQTIHISGNTAIVRHIFLAKGTNAGEPVDVRIGNMQVYQKGKDGKLRLLARQAYKLPS</sequence>
<dbReference type="OrthoDB" id="5383110at2"/>
<accession>A0A327QZ20</accession>
<comment type="caution">
    <text evidence="2">The sequence shown here is derived from an EMBL/GenBank/DDBJ whole genome shotgun (WGS) entry which is preliminary data.</text>
</comment>
<dbReference type="SUPFAM" id="SSF54427">
    <property type="entry name" value="NTF2-like"/>
    <property type="match status" value="1"/>
</dbReference>
<keyword evidence="3" id="KW-1185">Reference proteome</keyword>
<organism evidence="2 3">
    <name type="scientific">Arenibacter echinorum</name>
    <dbReference type="NCBI Taxonomy" id="440515"/>
    <lineage>
        <taxon>Bacteria</taxon>
        <taxon>Pseudomonadati</taxon>
        <taxon>Bacteroidota</taxon>
        <taxon>Flavobacteriia</taxon>
        <taxon>Flavobacteriales</taxon>
        <taxon>Flavobacteriaceae</taxon>
        <taxon>Arenibacter</taxon>
    </lineage>
</organism>
<dbReference type="Proteomes" id="UP000249696">
    <property type="component" value="Unassembled WGS sequence"/>
</dbReference>
<dbReference type="RefSeq" id="WP_111624806.1">
    <property type="nucleotide sequence ID" value="NZ_QLLN01000006.1"/>
</dbReference>
<dbReference type="Gene3D" id="3.10.450.50">
    <property type="match status" value="1"/>
</dbReference>
<evidence type="ECO:0000313" key="2">
    <source>
        <dbReference type="EMBL" id="RAJ09245.1"/>
    </source>
</evidence>
<feature type="domain" description="DUF4440" evidence="1">
    <location>
        <begin position="66"/>
        <end position="169"/>
    </location>
</feature>
<gene>
    <name evidence="2" type="ORF">LV92_03465</name>
</gene>
<dbReference type="EMBL" id="QLLN01000006">
    <property type="protein sequence ID" value="RAJ09245.1"/>
    <property type="molecule type" value="Genomic_DNA"/>
</dbReference>
<reference evidence="2 3" key="1">
    <citation type="submission" date="2018-06" db="EMBL/GenBank/DDBJ databases">
        <title>Genomic Encyclopedia of Archaeal and Bacterial Type Strains, Phase II (KMG-II): from individual species to whole genera.</title>
        <authorList>
            <person name="Goeker M."/>
        </authorList>
    </citation>
    <scope>NUCLEOTIDE SEQUENCE [LARGE SCALE GENOMIC DNA]</scope>
    <source>
        <strain evidence="2 3">DSM 23522</strain>
    </source>
</reference>
<dbReference type="InterPro" id="IPR027843">
    <property type="entry name" value="DUF4440"/>
</dbReference>
<evidence type="ECO:0000313" key="3">
    <source>
        <dbReference type="Proteomes" id="UP000249696"/>
    </source>
</evidence>
<dbReference type="Pfam" id="PF14534">
    <property type="entry name" value="DUF4440"/>
    <property type="match status" value="1"/>
</dbReference>
<evidence type="ECO:0000259" key="1">
    <source>
        <dbReference type="Pfam" id="PF14534"/>
    </source>
</evidence>
<dbReference type="InterPro" id="IPR032710">
    <property type="entry name" value="NTF2-like_dom_sf"/>
</dbReference>
<protein>
    <submittedName>
        <fullName evidence="2">Uncharacterized protein DUF4440</fullName>
    </submittedName>
</protein>
<proteinExistence type="predicted"/>
<name>A0A327QZ20_9FLAO</name>
<dbReference type="AlphaFoldDB" id="A0A327QZ20"/>